<feature type="transmembrane region" description="Helical" evidence="5">
    <location>
        <begin position="351"/>
        <end position="371"/>
    </location>
</feature>
<evidence type="ECO:0000256" key="3">
    <source>
        <dbReference type="ARBA" id="ARBA00022989"/>
    </source>
</evidence>
<evidence type="ECO:0000313" key="8">
    <source>
        <dbReference type="Proteomes" id="UP001156691"/>
    </source>
</evidence>
<accession>A0ABQ5W8S8</accession>
<evidence type="ECO:0000256" key="1">
    <source>
        <dbReference type="ARBA" id="ARBA00004651"/>
    </source>
</evidence>
<feature type="transmembrane region" description="Helical" evidence="5">
    <location>
        <begin position="184"/>
        <end position="206"/>
    </location>
</feature>
<gene>
    <name evidence="7" type="ORF">GCM10010862_34300</name>
</gene>
<dbReference type="PANTHER" id="PTHR43839:SF3">
    <property type="entry name" value="OLIGOPEPTIDE ABC TRANSPORTER, PERMEASE PROTEIN"/>
    <property type="match status" value="1"/>
</dbReference>
<keyword evidence="8" id="KW-1185">Reference proteome</keyword>
<organism evidence="7 8">
    <name type="scientific">Devosia nitrariae</name>
    <dbReference type="NCBI Taxonomy" id="2071872"/>
    <lineage>
        <taxon>Bacteria</taxon>
        <taxon>Pseudomonadati</taxon>
        <taxon>Pseudomonadota</taxon>
        <taxon>Alphaproteobacteria</taxon>
        <taxon>Hyphomicrobiales</taxon>
        <taxon>Devosiaceae</taxon>
        <taxon>Devosia</taxon>
    </lineage>
</organism>
<dbReference type="InterPro" id="IPR000515">
    <property type="entry name" value="MetI-like"/>
</dbReference>
<keyword evidence="3 5" id="KW-1133">Transmembrane helix</keyword>
<dbReference type="InterPro" id="IPR025966">
    <property type="entry name" value="OppC_N"/>
</dbReference>
<keyword evidence="5" id="KW-0813">Transport</keyword>
<comment type="caution">
    <text evidence="7">The sequence shown here is derived from an EMBL/GenBank/DDBJ whole genome shotgun (WGS) entry which is preliminary data.</text>
</comment>
<dbReference type="SUPFAM" id="SSF161098">
    <property type="entry name" value="MetI-like"/>
    <property type="match status" value="1"/>
</dbReference>
<evidence type="ECO:0000256" key="4">
    <source>
        <dbReference type="ARBA" id="ARBA00023136"/>
    </source>
</evidence>
<dbReference type="CDD" id="cd06261">
    <property type="entry name" value="TM_PBP2"/>
    <property type="match status" value="1"/>
</dbReference>
<dbReference type="Gene3D" id="1.10.3720.10">
    <property type="entry name" value="MetI-like"/>
    <property type="match status" value="1"/>
</dbReference>
<name>A0ABQ5W8S8_9HYPH</name>
<feature type="transmembrane region" description="Helical" evidence="5">
    <location>
        <begin position="218"/>
        <end position="239"/>
    </location>
</feature>
<keyword evidence="2 5" id="KW-0812">Transmembrane</keyword>
<feature type="transmembrane region" description="Helical" evidence="5">
    <location>
        <begin position="295"/>
        <end position="315"/>
    </location>
</feature>
<evidence type="ECO:0000259" key="6">
    <source>
        <dbReference type="PROSITE" id="PS50928"/>
    </source>
</evidence>
<feature type="domain" description="ABC transmembrane type-1" evidence="6">
    <location>
        <begin position="176"/>
        <end position="372"/>
    </location>
</feature>
<sequence length="384" mass="42140">MSTTDTTIDTGTGEIVDPRLAAWADAPPSVLFWRAFRKHKLAVVGLVVLSFIYLVALLAGFIAPRQSEWFNVDYTYAPPQALHFFDTDEAENTVFRPHVYGYALEVDPNTYEITHTIDPEQKIPLGLFVKGDGYKLLGFIPADIHLFGPLDPDQPFYLLGADKTGHDLFSRIIHGTRVSMTVGLIGVALAFALGVTLGGISGYFGGVVDTVIQRIVEFFMSIPTLPLWLGLAAALPTNWDPLQRYFAITVILAIMAWTDLARVVRGRFISLRNEEFIIAARLDGNSRKRVIFRHLLPSFTSHLVASLTLSIPGMILAETALSFLGLGLQPPIVSWGVLLQDAQNIRTVATAPWLLLPAVAVVLAVLSLNFVGDGLRDAADPYKQ</sequence>
<feature type="transmembrane region" description="Helical" evidence="5">
    <location>
        <begin position="41"/>
        <end position="63"/>
    </location>
</feature>
<feature type="transmembrane region" description="Helical" evidence="5">
    <location>
        <begin position="245"/>
        <end position="264"/>
    </location>
</feature>
<evidence type="ECO:0000313" key="7">
    <source>
        <dbReference type="EMBL" id="GLQ56171.1"/>
    </source>
</evidence>
<comment type="subcellular location">
    <subcellularLocation>
        <location evidence="1 5">Cell membrane</location>
        <topology evidence="1 5">Multi-pass membrane protein</topology>
    </subcellularLocation>
</comment>
<dbReference type="InterPro" id="IPR035906">
    <property type="entry name" value="MetI-like_sf"/>
</dbReference>
<comment type="similarity">
    <text evidence="5">Belongs to the binding-protein-dependent transport system permease family.</text>
</comment>
<proteinExistence type="inferred from homology"/>
<dbReference type="Proteomes" id="UP001156691">
    <property type="component" value="Unassembled WGS sequence"/>
</dbReference>
<dbReference type="RefSeq" id="WP_284341587.1">
    <property type="nucleotide sequence ID" value="NZ_BSNS01000018.1"/>
</dbReference>
<dbReference type="Pfam" id="PF12911">
    <property type="entry name" value="OppC_N"/>
    <property type="match status" value="1"/>
</dbReference>
<protein>
    <submittedName>
        <fullName evidence="7">Peptide ABC transporter permease</fullName>
    </submittedName>
</protein>
<dbReference type="Pfam" id="PF00528">
    <property type="entry name" value="BPD_transp_1"/>
    <property type="match status" value="1"/>
</dbReference>
<reference evidence="8" key="1">
    <citation type="journal article" date="2019" name="Int. J. Syst. Evol. Microbiol.">
        <title>The Global Catalogue of Microorganisms (GCM) 10K type strain sequencing project: providing services to taxonomists for standard genome sequencing and annotation.</title>
        <authorList>
            <consortium name="The Broad Institute Genomics Platform"/>
            <consortium name="The Broad Institute Genome Sequencing Center for Infectious Disease"/>
            <person name="Wu L."/>
            <person name="Ma J."/>
        </authorList>
    </citation>
    <scope>NUCLEOTIDE SEQUENCE [LARGE SCALE GENOMIC DNA]</scope>
    <source>
        <strain evidence="8">NBRC 112416</strain>
    </source>
</reference>
<keyword evidence="4 5" id="KW-0472">Membrane</keyword>
<dbReference type="PROSITE" id="PS50928">
    <property type="entry name" value="ABC_TM1"/>
    <property type="match status" value="1"/>
</dbReference>
<evidence type="ECO:0000256" key="5">
    <source>
        <dbReference type="RuleBase" id="RU363032"/>
    </source>
</evidence>
<dbReference type="PANTHER" id="PTHR43839">
    <property type="entry name" value="OPPC IN A BINDING PROTEIN-DEPENDENT TRANSPORT SYSTEM"/>
    <property type="match status" value="1"/>
</dbReference>
<evidence type="ECO:0000256" key="2">
    <source>
        <dbReference type="ARBA" id="ARBA00022692"/>
    </source>
</evidence>
<dbReference type="EMBL" id="BSNS01000018">
    <property type="protein sequence ID" value="GLQ56171.1"/>
    <property type="molecule type" value="Genomic_DNA"/>
</dbReference>